<evidence type="ECO:0000256" key="3">
    <source>
        <dbReference type="PROSITE-ProRule" id="PRU00708"/>
    </source>
</evidence>
<dbReference type="EMBL" id="CAJGYO010000005">
    <property type="protein sequence ID" value="CAD6228040.1"/>
    <property type="molecule type" value="Genomic_DNA"/>
</dbReference>
<feature type="region of interest" description="Disordered" evidence="4">
    <location>
        <begin position="1151"/>
        <end position="1219"/>
    </location>
</feature>
<dbReference type="FunFam" id="1.25.40.10:FF:001495">
    <property type="entry name" value="Pentatricopeptide repeat-containing protein At3g13880"/>
    <property type="match status" value="1"/>
</dbReference>
<dbReference type="GO" id="GO:0003723">
    <property type="term" value="F:RNA binding"/>
    <property type="evidence" value="ECO:0007669"/>
    <property type="project" value="InterPro"/>
</dbReference>
<dbReference type="NCBIfam" id="TIGR00756">
    <property type="entry name" value="PPR"/>
    <property type="match status" value="3"/>
</dbReference>
<evidence type="ECO:0000256" key="2">
    <source>
        <dbReference type="ARBA" id="ARBA00022946"/>
    </source>
</evidence>
<dbReference type="InterPro" id="IPR046848">
    <property type="entry name" value="E_motif"/>
</dbReference>
<gene>
    <name evidence="5" type="ORF">NCGR_LOCUS18948</name>
</gene>
<feature type="repeat" description="PPR" evidence="3">
    <location>
        <begin position="166"/>
        <end position="200"/>
    </location>
</feature>
<keyword evidence="6" id="KW-1185">Reference proteome</keyword>
<dbReference type="Pfam" id="PF13041">
    <property type="entry name" value="PPR_2"/>
    <property type="match status" value="3"/>
</dbReference>
<dbReference type="InterPro" id="IPR046960">
    <property type="entry name" value="PPR_At4g14850-like_plant"/>
</dbReference>
<protein>
    <recommendedName>
        <fullName evidence="7">Pentatricopeptide repeat-containing protein</fullName>
    </recommendedName>
</protein>
<dbReference type="AlphaFoldDB" id="A0A811NPN4"/>
<dbReference type="PROSITE" id="PS51375">
    <property type="entry name" value="PPR"/>
    <property type="match status" value="5"/>
</dbReference>
<feature type="region of interest" description="Disordered" evidence="4">
    <location>
        <begin position="1115"/>
        <end position="1135"/>
    </location>
</feature>
<feature type="compositionally biased region" description="Basic and acidic residues" evidence="4">
    <location>
        <begin position="1165"/>
        <end position="1200"/>
    </location>
</feature>
<dbReference type="PANTHER" id="PTHR47926:SF381">
    <property type="entry name" value="DYW DOMAIN-CONTAINING PROTEIN"/>
    <property type="match status" value="1"/>
</dbReference>
<organism evidence="5 6">
    <name type="scientific">Miscanthus lutarioriparius</name>
    <dbReference type="NCBI Taxonomy" id="422564"/>
    <lineage>
        <taxon>Eukaryota</taxon>
        <taxon>Viridiplantae</taxon>
        <taxon>Streptophyta</taxon>
        <taxon>Embryophyta</taxon>
        <taxon>Tracheophyta</taxon>
        <taxon>Spermatophyta</taxon>
        <taxon>Magnoliopsida</taxon>
        <taxon>Liliopsida</taxon>
        <taxon>Poales</taxon>
        <taxon>Poaceae</taxon>
        <taxon>PACMAD clade</taxon>
        <taxon>Panicoideae</taxon>
        <taxon>Andropogonodae</taxon>
        <taxon>Andropogoneae</taxon>
        <taxon>Saccharinae</taxon>
        <taxon>Miscanthus</taxon>
    </lineage>
</organism>
<evidence type="ECO:0000313" key="5">
    <source>
        <dbReference type="EMBL" id="CAD6228040.1"/>
    </source>
</evidence>
<dbReference type="Gene3D" id="1.25.40.10">
    <property type="entry name" value="Tetratricopeptide repeat domain"/>
    <property type="match status" value="5"/>
</dbReference>
<dbReference type="GO" id="GO:0009451">
    <property type="term" value="P:RNA modification"/>
    <property type="evidence" value="ECO:0007669"/>
    <property type="project" value="InterPro"/>
</dbReference>
<dbReference type="Pfam" id="PF20430">
    <property type="entry name" value="Eplus_motif"/>
    <property type="match status" value="1"/>
</dbReference>
<name>A0A811NPN4_9POAL</name>
<dbReference type="InterPro" id="IPR002885">
    <property type="entry name" value="PPR_rpt"/>
</dbReference>
<dbReference type="Pfam" id="PF01535">
    <property type="entry name" value="PPR"/>
    <property type="match status" value="4"/>
</dbReference>
<reference evidence="5" key="1">
    <citation type="submission" date="2020-10" db="EMBL/GenBank/DDBJ databases">
        <authorList>
            <person name="Han B."/>
            <person name="Lu T."/>
            <person name="Zhao Q."/>
            <person name="Huang X."/>
            <person name="Zhao Y."/>
        </authorList>
    </citation>
    <scope>NUCLEOTIDE SEQUENCE</scope>
</reference>
<keyword evidence="1" id="KW-0677">Repeat</keyword>
<proteinExistence type="predicted"/>
<feature type="compositionally biased region" description="Low complexity" evidence="4">
    <location>
        <begin position="1151"/>
        <end position="1164"/>
    </location>
</feature>
<dbReference type="InterPro" id="IPR046849">
    <property type="entry name" value="E2_motif"/>
</dbReference>
<dbReference type="Proteomes" id="UP000604825">
    <property type="component" value="Unassembled WGS sequence"/>
</dbReference>
<dbReference type="FunFam" id="1.25.40.10:FF:000776">
    <property type="entry name" value="Pentatricopeptide repeat-containing protein At3g13880"/>
    <property type="match status" value="1"/>
</dbReference>
<evidence type="ECO:0000256" key="1">
    <source>
        <dbReference type="ARBA" id="ARBA00022737"/>
    </source>
</evidence>
<comment type="caution">
    <text evidence="5">The sequence shown here is derived from an EMBL/GenBank/DDBJ whole genome shotgun (WGS) entry which is preliminary data.</text>
</comment>
<feature type="repeat" description="PPR" evidence="3">
    <location>
        <begin position="269"/>
        <end position="309"/>
    </location>
</feature>
<dbReference type="FunFam" id="1.25.40.10:FF:000344">
    <property type="entry name" value="Pentatricopeptide repeat-containing protein"/>
    <property type="match status" value="1"/>
</dbReference>
<evidence type="ECO:0000256" key="4">
    <source>
        <dbReference type="SAM" id="MobiDB-lite"/>
    </source>
</evidence>
<dbReference type="InterPro" id="IPR011990">
    <property type="entry name" value="TPR-like_helical_dom_sf"/>
</dbReference>
<evidence type="ECO:0000313" key="6">
    <source>
        <dbReference type="Proteomes" id="UP000604825"/>
    </source>
</evidence>
<feature type="compositionally biased region" description="Polar residues" evidence="4">
    <location>
        <begin position="1115"/>
        <end position="1131"/>
    </location>
</feature>
<accession>A0A811NPN4</accession>
<feature type="repeat" description="PPR" evidence="3">
    <location>
        <begin position="477"/>
        <end position="511"/>
    </location>
</feature>
<dbReference type="PANTHER" id="PTHR47926">
    <property type="entry name" value="PENTATRICOPEPTIDE REPEAT-CONTAINING PROTEIN"/>
    <property type="match status" value="1"/>
</dbReference>
<dbReference type="Pfam" id="PF20431">
    <property type="entry name" value="E_motif"/>
    <property type="match status" value="1"/>
</dbReference>
<sequence length="1219" mass="134398">MEAFYLDLLRSCAALPHVAAVHAHIARAHPTASLFLRNFLLHAYCRLGAPHHAARLLDEMPRRNAVSYNLLIAAYTRAGLPGRALATFARARAAAGFRVDRFTYAAALATCSRALDVRTGKAVHAVAVLDGLGNGVFLSNSLASMYAACGKMGEARRVFDAAEEHDDVSWNSLLSGYVRASAREETLKVFSLMCHHGIGWNSFALGSIIKCCASGGDVGGHIAEAVHGCVVKAGLDADLFLVSAMIDMYAKRGALINAVALFKLVPDPNVIVFNAMIAGFSRDEAAVGKEVIREALSLYSEMQSRGMQPSEFTFSSILRACNLAGELGFGKQIHGQVLKHSFQDDDYIGSALIDLYSDSGCMEDGYRCFRSLPKQDIVTWTSMISGCVQNELFEKALRLFHELIRYGLKPDLFTMSSVMNACASLAVARTGEQIQCLAIKSGFNRFTAMGNSFIHMCARSGDVDAVTRRFQEMESRDVVSWSAVISSHAHHGCARDALRIFNEMMDAKAAPNEITFLSVLTACSHGGLVDEGLRYYEIMNNEYGLSPTIKHCTCVVDLLGRAGRLADAEAFIRDSAFHNDAVVWRSLLASCRIHGDMERGQLVADRIMDLEPASSASYVILYNMYLDAGEVSLASKTRDLMKERGVKKEPGLSWIELRSGVHSFVAGDKSHPESNAIYKKLAEMLSKIEKLAGTDSASTESYGVSSREQNLVGCHSEKLAVAFGMIHLPQSAPIRVNVKDFPDLDAVVFRSWMTFPPLTNVVALGRDNFGKLLSTRGVLKFETGRAFPSHITSTCKISKEYEGGPLFDVHGNFLGMNLSACTEGTFCLPEVTLSEQWINIIWLEDKSPAYLNSFKIRVGESSNAVIPNSHHEDDIILANNFEEPFGDIYGKGVWSKLSQTIASNMHENIVALASFNGGKRIFACSGCFIEWNGCTTILTAASLIRDSDCEYDIVKNLRVDPWDVILDVLGHFKKKRTVDEAGLDDYASNKLDWTIAGDRSVMLNRYSDASNNYYKFNVLYYEFVDGITNTPISRRRLHHFRIDTRGMPILILTNGASLTFDFDSSNYTGRSDNLPQEEAWNLEAPPLSQSHINGQMGVCPEHPSPGIPNFQFQTREQSRLSSKHTNTQSSGELEKQTRAHMGLSCMPSLAKVLPKKPSSPSSSVKDSHDDITKKQQQQHKEQGVKQDEGKKRKKEQRSNLDRAASTTPYFPFHSRPGLL</sequence>
<keyword evidence="2" id="KW-0809">Transit peptide</keyword>
<feature type="repeat" description="PPR" evidence="3">
    <location>
        <begin position="376"/>
        <end position="410"/>
    </location>
</feature>
<dbReference type="OrthoDB" id="1860728at2759"/>
<evidence type="ECO:0008006" key="7">
    <source>
        <dbReference type="Google" id="ProtNLM"/>
    </source>
</evidence>
<feature type="repeat" description="PPR" evidence="3">
    <location>
        <begin position="33"/>
        <end position="67"/>
    </location>
</feature>